<dbReference type="RefSeq" id="WP_139203901.1">
    <property type="nucleotide sequence ID" value="NZ_FOJN01000007.1"/>
</dbReference>
<organism evidence="3 4">
    <name type="scientific">Rhodococcoides kroppenstedtii</name>
    <dbReference type="NCBI Taxonomy" id="293050"/>
    <lineage>
        <taxon>Bacteria</taxon>
        <taxon>Bacillati</taxon>
        <taxon>Actinomycetota</taxon>
        <taxon>Actinomycetes</taxon>
        <taxon>Mycobacteriales</taxon>
        <taxon>Nocardiaceae</taxon>
        <taxon>Rhodococcoides</taxon>
    </lineage>
</organism>
<sequence>MPEPRALRLAAGHGPRRRAGRGSSGTRDSHDTIATARLIPKRGPATEIRISYRNNALENQR</sequence>
<feature type="region of interest" description="Disordered" evidence="1">
    <location>
        <begin position="1"/>
        <end position="31"/>
    </location>
</feature>
<evidence type="ECO:0000313" key="3">
    <source>
        <dbReference type="EMBL" id="SFA51690.1"/>
    </source>
</evidence>
<reference evidence="3 4" key="1">
    <citation type="submission" date="2016-10" db="EMBL/GenBank/DDBJ databases">
        <authorList>
            <person name="de Groot N.N."/>
        </authorList>
    </citation>
    <scope>NUCLEOTIDE SEQUENCE [LARGE SCALE GENOMIC DNA]</scope>
    <source>
        <strain evidence="3 4">DSM 44908</strain>
    </source>
</reference>
<keyword evidence="5" id="KW-1185">Reference proteome</keyword>
<evidence type="ECO:0000313" key="2">
    <source>
        <dbReference type="EMBL" id="MBY6321927.1"/>
    </source>
</evidence>
<dbReference type="GeneID" id="85485943"/>
<gene>
    <name evidence="2" type="ORF">HQ605_13965</name>
    <name evidence="3" type="ORF">SAMN05444374_10711</name>
</gene>
<reference evidence="2 5" key="2">
    <citation type="submission" date="2020-06" db="EMBL/GenBank/DDBJ databases">
        <title>Taxonomy, biology and ecology of Rhodococcus bacteria occurring in California pistachio and other woody hosts as revealed by genome sequence analyses.</title>
        <authorList>
            <person name="Gai Y."/>
            <person name="Riely B."/>
        </authorList>
    </citation>
    <scope>NUCLEOTIDE SEQUENCE [LARGE SCALE GENOMIC DNA]</scope>
    <source>
        <strain evidence="2 5">BP-284</strain>
    </source>
</reference>
<evidence type="ECO:0000313" key="5">
    <source>
        <dbReference type="Proteomes" id="UP001520140"/>
    </source>
</evidence>
<protein>
    <submittedName>
        <fullName evidence="3">Uncharacterized protein</fullName>
    </submittedName>
</protein>
<dbReference type="Proteomes" id="UP000182054">
    <property type="component" value="Unassembled WGS sequence"/>
</dbReference>
<name>A0A1I0TIU4_9NOCA</name>
<dbReference type="AlphaFoldDB" id="A0A1I0TIU4"/>
<dbReference type="EMBL" id="FOJN01000007">
    <property type="protein sequence ID" value="SFA51690.1"/>
    <property type="molecule type" value="Genomic_DNA"/>
</dbReference>
<dbReference type="Proteomes" id="UP001520140">
    <property type="component" value="Unassembled WGS sequence"/>
</dbReference>
<proteinExistence type="predicted"/>
<evidence type="ECO:0000313" key="4">
    <source>
        <dbReference type="Proteomes" id="UP000182054"/>
    </source>
</evidence>
<dbReference type="EMBL" id="JABUKG010000015">
    <property type="protein sequence ID" value="MBY6321927.1"/>
    <property type="molecule type" value="Genomic_DNA"/>
</dbReference>
<accession>A0A1I0TIU4</accession>
<evidence type="ECO:0000256" key="1">
    <source>
        <dbReference type="SAM" id="MobiDB-lite"/>
    </source>
</evidence>